<sequence length="147" mass="16181">MGTDQLDGSVYVKPTLNRNTPQAIMVKTRARLALLKDGVSFTESSNSPSDFQSEPESSTPLEGSTSLRQGISLLSPDQGTMGRLPNSIGSRVASFDDSPKSQILDTGSGKEDMTSFPDHEREKALRRRAVLQSRLMREKRAIQNRMP</sequence>
<dbReference type="Proteomes" id="UP000076798">
    <property type="component" value="Unassembled WGS sequence"/>
</dbReference>
<protein>
    <submittedName>
        <fullName evidence="2">Uncharacterized protein</fullName>
    </submittedName>
</protein>
<accession>A0A166B3K8</accession>
<feature type="compositionally biased region" description="Basic and acidic residues" evidence="1">
    <location>
        <begin position="108"/>
        <end position="123"/>
    </location>
</feature>
<keyword evidence="3" id="KW-1185">Reference proteome</keyword>
<reference evidence="2 3" key="1">
    <citation type="journal article" date="2016" name="Mol. Biol. Evol.">
        <title>Comparative Genomics of Early-Diverging Mushroom-Forming Fungi Provides Insights into the Origins of Lignocellulose Decay Capabilities.</title>
        <authorList>
            <person name="Nagy L.G."/>
            <person name="Riley R."/>
            <person name="Tritt A."/>
            <person name="Adam C."/>
            <person name="Daum C."/>
            <person name="Floudas D."/>
            <person name="Sun H."/>
            <person name="Yadav J.S."/>
            <person name="Pangilinan J."/>
            <person name="Larsson K.H."/>
            <person name="Matsuura K."/>
            <person name="Barry K."/>
            <person name="Labutti K."/>
            <person name="Kuo R."/>
            <person name="Ohm R.A."/>
            <person name="Bhattacharya S.S."/>
            <person name="Shirouzu T."/>
            <person name="Yoshinaga Y."/>
            <person name="Martin F.M."/>
            <person name="Grigoriev I.V."/>
            <person name="Hibbett D.S."/>
        </authorList>
    </citation>
    <scope>NUCLEOTIDE SEQUENCE [LARGE SCALE GENOMIC DNA]</scope>
    <source>
        <strain evidence="2 3">HHB10207 ss-3</strain>
    </source>
</reference>
<name>A0A166B3K8_9AGAM</name>
<proteinExistence type="predicted"/>
<evidence type="ECO:0000313" key="2">
    <source>
        <dbReference type="EMBL" id="KZT35967.1"/>
    </source>
</evidence>
<evidence type="ECO:0000313" key="3">
    <source>
        <dbReference type="Proteomes" id="UP000076798"/>
    </source>
</evidence>
<dbReference type="AlphaFoldDB" id="A0A166B3K8"/>
<feature type="region of interest" description="Disordered" evidence="1">
    <location>
        <begin position="41"/>
        <end position="123"/>
    </location>
</feature>
<dbReference type="EMBL" id="KV428121">
    <property type="protein sequence ID" value="KZT35967.1"/>
    <property type="molecule type" value="Genomic_DNA"/>
</dbReference>
<gene>
    <name evidence="2" type="ORF">SISSUDRAFT_103408</name>
</gene>
<evidence type="ECO:0000256" key="1">
    <source>
        <dbReference type="SAM" id="MobiDB-lite"/>
    </source>
</evidence>
<feature type="compositionally biased region" description="Polar residues" evidence="1">
    <location>
        <begin position="41"/>
        <end position="69"/>
    </location>
</feature>
<organism evidence="2 3">
    <name type="scientific">Sistotremastrum suecicum HHB10207 ss-3</name>
    <dbReference type="NCBI Taxonomy" id="1314776"/>
    <lineage>
        <taxon>Eukaryota</taxon>
        <taxon>Fungi</taxon>
        <taxon>Dikarya</taxon>
        <taxon>Basidiomycota</taxon>
        <taxon>Agaricomycotina</taxon>
        <taxon>Agaricomycetes</taxon>
        <taxon>Sistotremastrales</taxon>
        <taxon>Sistotremastraceae</taxon>
        <taxon>Sistotremastrum</taxon>
    </lineage>
</organism>